<evidence type="ECO:0000259" key="3">
    <source>
        <dbReference type="Pfam" id="PF00588"/>
    </source>
</evidence>
<evidence type="ECO:0000313" key="4">
    <source>
        <dbReference type="EMBL" id="MFD2697168.1"/>
    </source>
</evidence>
<keyword evidence="1 4" id="KW-0489">Methyltransferase</keyword>
<dbReference type="InterPro" id="IPR029026">
    <property type="entry name" value="tRNA_m1G_MTases_N"/>
</dbReference>
<sequence length="171" mass="19557">MPQQLTHEETSFETKKFPIVLVAHQLTSPANLGSIFRAAEAFNIEEILLSKCDDLMNSNRFKRTARATQQHLNYQAVDLNSALIQKYRDKGFKIIGLEITKDSQSLQDFKLSKNEKLLILLGAERYGLAEEWIRLCDNCVHIPMFGLNSSMNVSQALSITLYEFTKQMNQL</sequence>
<dbReference type="GO" id="GO:0032259">
    <property type="term" value="P:methylation"/>
    <property type="evidence" value="ECO:0007669"/>
    <property type="project" value="UniProtKB-KW"/>
</dbReference>
<name>A0ABW5SCY4_9FLAO</name>
<dbReference type="Pfam" id="PF00588">
    <property type="entry name" value="SpoU_methylase"/>
    <property type="match status" value="1"/>
</dbReference>
<gene>
    <name evidence="4" type="ORF">ACFSQ0_04115</name>
</gene>
<reference evidence="5" key="1">
    <citation type="journal article" date="2019" name="Int. J. Syst. Evol. Microbiol.">
        <title>The Global Catalogue of Microorganisms (GCM) 10K type strain sequencing project: providing services to taxonomists for standard genome sequencing and annotation.</title>
        <authorList>
            <consortium name="The Broad Institute Genomics Platform"/>
            <consortium name="The Broad Institute Genome Sequencing Center for Infectious Disease"/>
            <person name="Wu L."/>
            <person name="Ma J."/>
        </authorList>
    </citation>
    <scope>NUCLEOTIDE SEQUENCE [LARGE SCALE GENOMIC DNA]</scope>
    <source>
        <strain evidence="5">KCTC 42255</strain>
    </source>
</reference>
<organism evidence="4 5">
    <name type="scientific">Mesonia sediminis</name>
    <dbReference type="NCBI Taxonomy" id="1703946"/>
    <lineage>
        <taxon>Bacteria</taxon>
        <taxon>Pseudomonadati</taxon>
        <taxon>Bacteroidota</taxon>
        <taxon>Flavobacteriia</taxon>
        <taxon>Flavobacteriales</taxon>
        <taxon>Flavobacteriaceae</taxon>
        <taxon>Mesonia</taxon>
    </lineage>
</organism>
<dbReference type="GO" id="GO:0008168">
    <property type="term" value="F:methyltransferase activity"/>
    <property type="evidence" value="ECO:0007669"/>
    <property type="project" value="UniProtKB-KW"/>
</dbReference>
<keyword evidence="2" id="KW-0808">Transferase</keyword>
<feature type="domain" description="tRNA/rRNA methyltransferase SpoU type" evidence="3">
    <location>
        <begin position="19"/>
        <end position="162"/>
    </location>
</feature>
<protein>
    <submittedName>
        <fullName evidence="4">TrmH family RNA methyltransferase</fullName>
    </submittedName>
</protein>
<comment type="caution">
    <text evidence="4">The sequence shown here is derived from an EMBL/GenBank/DDBJ whole genome shotgun (WGS) entry which is preliminary data.</text>
</comment>
<dbReference type="Gene3D" id="3.40.1280.10">
    <property type="match status" value="1"/>
</dbReference>
<dbReference type="InterPro" id="IPR029028">
    <property type="entry name" value="Alpha/beta_knot_MTases"/>
</dbReference>
<dbReference type="PANTHER" id="PTHR46429">
    <property type="entry name" value="23S RRNA (GUANOSINE-2'-O-)-METHYLTRANSFERASE RLMB"/>
    <property type="match status" value="1"/>
</dbReference>
<dbReference type="Proteomes" id="UP001597357">
    <property type="component" value="Unassembled WGS sequence"/>
</dbReference>
<dbReference type="CDD" id="cd18082">
    <property type="entry name" value="SpoU-like_family"/>
    <property type="match status" value="1"/>
</dbReference>
<dbReference type="EMBL" id="JBHULZ010000023">
    <property type="protein sequence ID" value="MFD2697168.1"/>
    <property type="molecule type" value="Genomic_DNA"/>
</dbReference>
<evidence type="ECO:0000313" key="5">
    <source>
        <dbReference type="Proteomes" id="UP001597357"/>
    </source>
</evidence>
<dbReference type="RefSeq" id="WP_379044524.1">
    <property type="nucleotide sequence ID" value="NZ_JBHULZ010000023.1"/>
</dbReference>
<dbReference type="PANTHER" id="PTHR46429:SF1">
    <property type="entry name" value="23S RRNA (GUANOSINE-2'-O-)-METHYLTRANSFERASE RLMB"/>
    <property type="match status" value="1"/>
</dbReference>
<dbReference type="SUPFAM" id="SSF75217">
    <property type="entry name" value="alpha/beta knot"/>
    <property type="match status" value="1"/>
</dbReference>
<proteinExistence type="predicted"/>
<keyword evidence="5" id="KW-1185">Reference proteome</keyword>
<evidence type="ECO:0000256" key="2">
    <source>
        <dbReference type="ARBA" id="ARBA00022679"/>
    </source>
</evidence>
<accession>A0ABW5SCY4</accession>
<dbReference type="InterPro" id="IPR001537">
    <property type="entry name" value="SpoU_MeTrfase"/>
</dbReference>
<dbReference type="InterPro" id="IPR004441">
    <property type="entry name" value="rRNA_MeTrfase_TrmH"/>
</dbReference>
<evidence type="ECO:0000256" key="1">
    <source>
        <dbReference type="ARBA" id="ARBA00022603"/>
    </source>
</evidence>